<keyword evidence="4" id="KW-0067">ATP-binding</keyword>
<dbReference type="Proteomes" id="UP000597138">
    <property type="component" value="Unassembled WGS sequence"/>
</dbReference>
<proteinExistence type="predicted"/>
<dbReference type="GO" id="GO:0000725">
    <property type="term" value="P:recombinational repair"/>
    <property type="evidence" value="ECO:0007669"/>
    <property type="project" value="TreeGrafter"/>
</dbReference>
<evidence type="ECO:0000256" key="5">
    <source>
        <dbReference type="ARBA" id="ARBA00034923"/>
    </source>
</evidence>
<evidence type="ECO:0000313" key="7">
    <source>
        <dbReference type="EMBL" id="GGD88111.1"/>
    </source>
</evidence>
<comment type="caution">
    <text evidence="8">The sequence shown here is derived from an EMBL/GenBank/DDBJ whole genome shotgun (WGS) entry which is preliminary data.</text>
</comment>
<dbReference type="Proteomes" id="UP000027439">
    <property type="component" value="Unassembled WGS sequence"/>
</dbReference>
<dbReference type="EMBL" id="JFHE01000080">
    <property type="protein sequence ID" value="KDR25263.1"/>
    <property type="molecule type" value="Genomic_DNA"/>
</dbReference>
<keyword evidence="1" id="KW-0547">Nucleotide-binding</keyword>
<sequence>MIAGKRIRSREDKAGVDDTTSKSRWLLFLRQDNNEPTPGALILTTMHSSKGLEWDHVWIARSEETIVPDPKLIEPEERRLFHVAMTRARESLMVSGTSKNFESRFVVEAQLNQSAIAVF</sequence>
<keyword evidence="3" id="KW-0347">Helicase</keyword>
<evidence type="ECO:0000313" key="9">
    <source>
        <dbReference type="Proteomes" id="UP000027439"/>
    </source>
</evidence>
<dbReference type="Gene3D" id="3.40.50.300">
    <property type="entry name" value="P-loop containing nucleotide triphosphate hydrolases"/>
    <property type="match status" value="1"/>
</dbReference>
<dbReference type="STRING" id="1071679.BG57_31725"/>
<dbReference type="InterPro" id="IPR000212">
    <property type="entry name" value="DNA_helicase_UvrD/REP"/>
</dbReference>
<reference evidence="7" key="4">
    <citation type="submission" date="2024-05" db="EMBL/GenBank/DDBJ databases">
        <authorList>
            <person name="Sun Q."/>
            <person name="Zhou Y."/>
        </authorList>
    </citation>
    <scope>NUCLEOTIDE SEQUENCE</scope>
    <source>
        <strain evidence="7">CGMCC 1.11013</strain>
    </source>
</reference>
<evidence type="ECO:0000313" key="8">
    <source>
        <dbReference type="EMBL" id="KDR25263.1"/>
    </source>
</evidence>
<dbReference type="GO" id="GO:0043138">
    <property type="term" value="F:3'-5' DNA helicase activity"/>
    <property type="evidence" value="ECO:0007669"/>
    <property type="project" value="TreeGrafter"/>
</dbReference>
<evidence type="ECO:0000256" key="3">
    <source>
        <dbReference type="ARBA" id="ARBA00022806"/>
    </source>
</evidence>
<accession>A0A069NA33</accession>
<evidence type="ECO:0000256" key="4">
    <source>
        <dbReference type="ARBA" id="ARBA00022840"/>
    </source>
</evidence>
<protein>
    <recommendedName>
        <fullName evidence="5">DNA 3'-5' helicase II</fullName>
    </recommendedName>
</protein>
<reference evidence="8 9" key="2">
    <citation type="submission" date="2014-03" db="EMBL/GenBank/DDBJ databases">
        <title>Draft Genome Sequences of Four Burkholderia Strains.</title>
        <authorList>
            <person name="Liu X.Y."/>
            <person name="Li C.X."/>
            <person name="Xu J.H."/>
        </authorList>
    </citation>
    <scope>NUCLEOTIDE SEQUENCE [LARGE SCALE GENOMIC DNA]</scope>
    <source>
        <strain evidence="8 9">R27</strain>
    </source>
</reference>
<evidence type="ECO:0000313" key="10">
    <source>
        <dbReference type="Proteomes" id="UP000597138"/>
    </source>
</evidence>
<keyword evidence="2" id="KW-0378">Hydrolase</keyword>
<keyword evidence="10" id="KW-1185">Reference proteome</keyword>
<dbReference type="eggNOG" id="COG0210">
    <property type="taxonomic scope" value="Bacteria"/>
</dbReference>
<dbReference type="Pfam" id="PF13361">
    <property type="entry name" value="UvrD_C"/>
    <property type="match status" value="1"/>
</dbReference>
<dbReference type="PANTHER" id="PTHR11070:SF2">
    <property type="entry name" value="ATP-DEPENDENT DNA HELICASE SRS2"/>
    <property type="match status" value="1"/>
</dbReference>
<gene>
    <name evidence="8" type="ORF">BG57_31725</name>
    <name evidence="7" type="ORF">GCM10010985_48300</name>
</gene>
<reference evidence="7" key="1">
    <citation type="journal article" date="2014" name="Int. J. Syst. Evol. Microbiol.">
        <title>Complete genome of a new Firmicutes species belonging to the dominant human colonic microbiota ('Ruminococcus bicirculans') reveals two chromosomes and a selective capacity to utilize plant glucans.</title>
        <authorList>
            <consortium name="NISC Comparative Sequencing Program"/>
            <person name="Wegmann U."/>
            <person name="Louis P."/>
            <person name="Goesmann A."/>
            <person name="Henrissat B."/>
            <person name="Duncan S.H."/>
            <person name="Flint H.J."/>
        </authorList>
    </citation>
    <scope>NUCLEOTIDE SEQUENCE</scope>
    <source>
        <strain evidence="7">CGMCC 1.11013</strain>
    </source>
</reference>
<dbReference type="PANTHER" id="PTHR11070">
    <property type="entry name" value="UVRD / RECB / PCRA DNA HELICASE FAMILY MEMBER"/>
    <property type="match status" value="1"/>
</dbReference>
<dbReference type="SUPFAM" id="SSF52540">
    <property type="entry name" value="P-loop containing nucleoside triphosphate hydrolases"/>
    <property type="match status" value="1"/>
</dbReference>
<name>A0A069NA33_9BURK</name>
<dbReference type="GO" id="GO:0003677">
    <property type="term" value="F:DNA binding"/>
    <property type="evidence" value="ECO:0007669"/>
    <property type="project" value="InterPro"/>
</dbReference>
<evidence type="ECO:0000259" key="6">
    <source>
        <dbReference type="Pfam" id="PF13361"/>
    </source>
</evidence>
<organism evidence="8 9">
    <name type="scientific">Caballeronia grimmiae</name>
    <dbReference type="NCBI Taxonomy" id="1071679"/>
    <lineage>
        <taxon>Bacteria</taxon>
        <taxon>Pseudomonadati</taxon>
        <taxon>Pseudomonadota</taxon>
        <taxon>Betaproteobacteria</taxon>
        <taxon>Burkholderiales</taxon>
        <taxon>Burkholderiaceae</taxon>
        <taxon>Caballeronia</taxon>
    </lineage>
</organism>
<evidence type="ECO:0000256" key="1">
    <source>
        <dbReference type="ARBA" id="ARBA00022741"/>
    </source>
</evidence>
<dbReference type="GO" id="GO:0005524">
    <property type="term" value="F:ATP binding"/>
    <property type="evidence" value="ECO:0007669"/>
    <property type="project" value="UniProtKB-KW"/>
</dbReference>
<dbReference type="GO" id="GO:0016787">
    <property type="term" value="F:hydrolase activity"/>
    <property type="evidence" value="ECO:0007669"/>
    <property type="project" value="UniProtKB-KW"/>
</dbReference>
<dbReference type="InterPro" id="IPR027417">
    <property type="entry name" value="P-loop_NTPase"/>
</dbReference>
<reference evidence="10" key="3">
    <citation type="journal article" date="2019" name="Int. J. Syst. Evol. Microbiol.">
        <title>The Global Catalogue of Microorganisms (GCM) 10K type strain sequencing project: providing services to taxonomists for standard genome sequencing and annotation.</title>
        <authorList>
            <consortium name="The Broad Institute Genomics Platform"/>
            <consortium name="The Broad Institute Genome Sequencing Center for Infectious Disease"/>
            <person name="Wu L."/>
            <person name="Ma J."/>
        </authorList>
    </citation>
    <scope>NUCLEOTIDE SEQUENCE [LARGE SCALE GENOMIC DNA]</scope>
    <source>
        <strain evidence="10">CGMCC 1.11013</strain>
    </source>
</reference>
<evidence type="ECO:0000256" key="2">
    <source>
        <dbReference type="ARBA" id="ARBA00022801"/>
    </source>
</evidence>
<dbReference type="AlphaFoldDB" id="A0A069NA33"/>
<dbReference type="InterPro" id="IPR014017">
    <property type="entry name" value="DNA_helicase_UvrD-like_C"/>
</dbReference>
<feature type="domain" description="UvrD-like helicase C-terminal" evidence="6">
    <location>
        <begin position="40"/>
        <end position="98"/>
    </location>
</feature>
<dbReference type="EMBL" id="BMEG01000010">
    <property type="protein sequence ID" value="GGD88111.1"/>
    <property type="molecule type" value="Genomic_DNA"/>
</dbReference>